<accession>A0AAD5XTX4</accession>
<reference evidence="9" key="1">
    <citation type="submission" date="2020-05" db="EMBL/GenBank/DDBJ databases">
        <title>Phylogenomic resolution of chytrid fungi.</title>
        <authorList>
            <person name="Stajich J.E."/>
            <person name="Amses K."/>
            <person name="Simmons R."/>
            <person name="Seto K."/>
            <person name="Myers J."/>
            <person name="Bonds A."/>
            <person name="Quandt C.A."/>
            <person name="Barry K."/>
            <person name="Liu P."/>
            <person name="Grigoriev I."/>
            <person name="Longcore J.E."/>
            <person name="James T.Y."/>
        </authorList>
    </citation>
    <scope>NUCLEOTIDE SEQUENCE</scope>
    <source>
        <strain evidence="9">JEL0379</strain>
    </source>
</reference>
<dbReference type="InterPro" id="IPR006565">
    <property type="entry name" value="BTP"/>
</dbReference>
<dbReference type="InterPro" id="IPR009072">
    <property type="entry name" value="Histone-fold"/>
</dbReference>
<evidence type="ECO:0000256" key="6">
    <source>
        <dbReference type="ARBA" id="ARBA00023242"/>
    </source>
</evidence>
<gene>
    <name evidence="9" type="primary">TAF8</name>
    <name evidence="9" type="ORF">HDU87_002686</name>
</gene>
<protein>
    <recommendedName>
        <fullName evidence="3">Transcription initiation factor TFIID subunit 8</fullName>
    </recommendedName>
</protein>
<dbReference type="InterPro" id="IPR019473">
    <property type="entry name" value="TFIID_su8_C"/>
</dbReference>
<dbReference type="Proteomes" id="UP001212152">
    <property type="component" value="Unassembled WGS sequence"/>
</dbReference>
<dbReference type="Pfam" id="PF10406">
    <property type="entry name" value="TAF8_C"/>
    <property type="match status" value="1"/>
</dbReference>
<keyword evidence="5" id="KW-0804">Transcription</keyword>
<evidence type="ECO:0000256" key="2">
    <source>
        <dbReference type="ARBA" id="ARBA00008767"/>
    </source>
</evidence>
<sequence>MGEHERATCQRAVAKILLRSGFTSASPQAVDALEQAYSSFLHDLCARVHSYSELSLRTKANIEDVFLGLLDVGVNIDELAAYFDFSHRDPLLDPIPQAPRPRPQPLPMFEHDPFVYTDGELTKSQPAYSARNLPPFPNPHTFIASTLVGEPEIPQSQLRAKQADQSRQVEDNLTDFLTKQSRILHPSAATTQSQAHRPPDESFEDLLPVNYELAWRRRRRAASALSSGA</sequence>
<feature type="domain" description="Bromodomain associated" evidence="8">
    <location>
        <begin position="3"/>
        <end position="78"/>
    </location>
</feature>
<dbReference type="GO" id="GO:0006367">
    <property type="term" value="P:transcription initiation at RNA polymerase II promoter"/>
    <property type="evidence" value="ECO:0007669"/>
    <property type="project" value="TreeGrafter"/>
</dbReference>
<dbReference type="PANTHER" id="PTHR46469">
    <property type="entry name" value="TRANSCRIPTION INITIATION FACTOR TFIID SUBUNIT 8"/>
    <property type="match status" value="1"/>
</dbReference>
<dbReference type="AlphaFoldDB" id="A0AAD5XTX4"/>
<evidence type="ECO:0000256" key="7">
    <source>
        <dbReference type="SAM" id="MobiDB-lite"/>
    </source>
</evidence>
<proteinExistence type="inferred from homology"/>
<name>A0AAD5XTX4_9FUNG</name>
<dbReference type="SMART" id="SM00576">
    <property type="entry name" value="BTP"/>
    <property type="match status" value="1"/>
</dbReference>
<dbReference type="Pfam" id="PF07524">
    <property type="entry name" value="Bromo_TP"/>
    <property type="match status" value="1"/>
</dbReference>
<dbReference type="Gene3D" id="1.10.20.10">
    <property type="entry name" value="Histone, subunit A"/>
    <property type="match status" value="1"/>
</dbReference>
<comment type="caution">
    <text evidence="9">The sequence shown here is derived from an EMBL/GenBank/DDBJ whole genome shotgun (WGS) entry which is preliminary data.</text>
</comment>
<dbReference type="PANTHER" id="PTHR46469:SF1">
    <property type="entry name" value="TRANSCRIPTION INITIATION FACTOR TFIID SUBUNIT 8"/>
    <property type="match status" value="1"/>
</dbReference>
<keyword evidence="4" id="KW-0805">Transcription regulation</keyword>
<comment type="subcellular location">
    <subcellularLocation>
        <location evidence="1">Nucleus</location>
    </subcellularLocation>
</comment>
<dbReference type="GO" id="GO:0005669">
    <property type="term" value="C:transcription factor TFIID complex"/>
    <property type="evidence" value="ECO:0007669"/>
    <property type="project" value="InterPro"/>
</dbReference>
<evidence type="ECO:0000259" key="8">
    <source>
        <dbReference type="SMART" id="SM00576"/>
    </source>
</evidence>
<evidence type="ECO:0000256" key="3">
    <source>
        <dbReference type="ARBA" id="ARBA00017307"/>
    </source>
</evidence>
<dbReference type="CDD" id="cd08049">
    <property type="entry name" value="TAF8"/>
    <property type="match status" value="1"/>
</dbReference>
<dbReference type="InterPro" id="IPR037818">
    <property type="entry name" value="TAF8"/>
</dbReference>
<keyword evidence="6" id="KW-0539">Nucleus</keyword>
<evidence type="ECO:0000256" key="1">
    <source>
        <dbReference type="ARBA" id="ARBA00004123"/>
    </source>
</evidence>
<dbReference type="GO" id="GO:0046982">
    <property type="term" value="F:protein heterodimerization activity"/>
    <property type="evidence" value="ECO:0007669"/>
    <property type="project" value="InterPro"/>
</dbReference>
<evidence type="ECO:0000313" key="10">
    <source>
        <dbReference type="Proteomes" id="UP001212152"/>
    </source>
</evidence>
<dbReference type="EMBL" id="JADGJQ010000002">
    <property type="protein sequence ID" value="KAJ3185120.1"/>
    <property type="molecule type" value="Genomic_DNA"/>
</dbReference>
<evidence type="ECO:0000256" key="5">
    <source>
        <dbReference type="ARBA" id="ARBA00023163"/>
    </source>
</evidence>
<comment type="similarity">
    <text evidence="2">Belongs to the TAF8 family.</text>
</comment>
<keyword evidence="10" id="KW-1185">Reference proteome</keyword>
<organism evidence="9 10">
    <name type="scientific">Geranomyces variabilis</name>
    <dbReference type="NCBI Taxonomy" id="109894"/>
    <lineage>
        <taxon>Eukaryota</taxon>
        <taxon>Fungi</taxon>
        <taxon>Fungi incertae sedis</taxon>
        <taxon>Chytridiomycota</taxon>
        <taxon>Chytridiomycota incertae sedis</taxon>
        <taxon>Chytridiomycetes</taxon>
        <taxon>Spizellomycetales</taxon>
        <taxon>Powellomycetaceae</taxon>
        <taxon>Geranomyces</taxon>
    </lineage>
</organism>
<evidence type="ECO:0000313" key="9">
    <source>
        <dbReference type="EMBL" id="KAJ3185120.1"/>
    </source>
</evidence>
<feature type="region of interest" description="Disordered" evidence="7">
    <location>
        <begin position="183"/>
        <end position="203"/>
    </location>
</feature>
<evidence type="ECO:0000256" key="4">
    <source>
        <dbReference type="ARBA" id="ARBA00023015"/>
    </source>
</evidence>